<keyword evidence="6" id="KW-0548">Nucleotidyltransferase</keyword>
<evidence type="ECO:0000256" key="8">
    <source>
        <dbReference type="ARBA" id="ARBA00022741"/>
    </source>
</evidence>
<evidence type="ECO:0000313" key="14">
    <source>
        <dbReference type="EMBL" id="SDK49993.1"/>
    </source>
</evidence>
<dbReference type="InterPro" id="IPR038763">
    <property type="entry name" value="DHH_sf"/>
</dbReference>
<keyword evidence="3" id="KW-0820">tRNA-binding</keyword>
<dbReference type="SUPFAM" id="SSF81891">
    <property type="entry name" value="Poly A polymerase C-terminal region-like"/>
    <property type="match status" value="1"/>
</dbReference>
<dbReference type="Gene3D" id="1.10.3090.10">
    <property type="entry name" value="cca-adding enzyme, domain 2"/>
    <property type="match status" value="1"/>
</dbReference>
<dbReference type="Pfam" id="PF02272">
    <property type="entry name" value="DHHA1"/>
    <property type="match status" value="1"/>
</dbReference>
<evidence type="ECO:0000256" key="5">
    <source>
        <dbReference type="ARBA" id="ARBA00022694"/>
    </source>
</evidence>
<gene>
    <name evidence="14" type="ORF">SAMN05660472_01441</name>
</gene>
<dbReference type="PROSITE" id="PS51371">
    <property type="entry name" value="CBS"/>
    <property type="match status" value="2"/>
</dbReference>
<dbReference type="AlphaFoldDB" id="A0A1G9CE65"/>
<keyword evidence="4 12" id="KW-0808">Transferase</keyword>
<dbReference type="InterPro" id="IPR043519">
    <property type="entry name" value="NT_sf"/>
</dbReference>
<evidence type="ECO:0000256" key="3">
    <source>
        <dbReference type="ARBA" id="ARBA00022555"/>
    </source>
</evidence>
<dbReference type="GO" id="GO:0008033">
    <property type="term" value="P:tRNA processing"/>
    <property type="evidence" value="ECO:0007669"/>
    <property type="project" value="UniProtKB-KW"/>
</dbReference>
<dbReference type="Pfam" id="PF01368">
    <property type="entry name" value="DHH"/>
    <property type="match status" value="1"/>
</dbReference>
<dbReference type="Pfam" id="PF01743">
    <property type="entry name" value="PolyA_pol"/>
    <property type="match status" value="1"/>
</dbReference>
<evidence type="ECO:0000256" key="6">
    <source>
        <dbReference type="ARBA" id="ARBA00022695"/>
    </source>
</evidence>
<dbReference type="GO" id="GO:0000166">
    <property type="term" value="F:nucleotide binding"/>
    <property type="evidence" value="ECO:0007669"/>
    <property type="project" value="UniProtKB-KW"/>
</dbReference>
<keyword evidence="8" id="KW-0547">Nucleotide-binding</keyword>
<keyword evidence="7" id="KW-0479">Metal-binding</keyword>
<organism evidence="14 15">
    <name type="scientific">Natronincola ferrireducens</name>
    <dbReference type="NCBI Taxonomy" id="393762"/>
    <lineage>
        <taxon>Bacteria</taxon>
        <taxon>Bacillati</taxon>
        <taxon>Bacillota</taxon>
        <taxon>Clostridia</taxon>
        <taxon>Peptostreptococcales</taxon>
        <taxon>Natronincolaceae</taxon>
        <taxon>Natronincola</taxon>
    </lineage>
</organism>
<dbReference type="SUPFAM" id="SSF64182">
    <property type="entry name" value="DHH phosphoesterases"/>
    <property type="match status" value="1"/>
</dbReference>
<dbReference type="OrthoDB" id="9805698at2"/>
<name>A0A1G9CE65_9FIRM</name>
<evidence type="ECO:0000256" key="10">
    <source>
        <dbReference type="ARBA" id="ARBA00022884"/>
    </source>
</evidence>
<feature type="domain" description="CBS" evidence="13">
    <location>
        <begin position="314"/>
        <end position="372"/>
    </location>
</feature>
<evidence type="ECO:0000256" key="4">
    <source>
        <dbReference type="ARBA" id="ARBA00022679"/>
    </source>
</evidence>
<keyword evidence="9" id="KW-0460">Magnesium</keyword>
<dbReference type="STRING" id="393762.SAMN05660472_01441"/>
<dbReference type="InterPro" id="IPR046342">
    <property type="entry name" value="CBS_dom_sf"/>
</dbReference>
<dbReference type="Gene3D" id="3.30.460.10">
    <property type="entry name" value="Beta Polymerase, domain 2"/>
    <property type="match status" value="1"/>
</dbReference>
<feature type="domain" description="CBS" evidence="13">
    <location>
        <begin position="376"/>
        <end position="432"/>
    </location>
</feature>
<dbReference type="GO" id="GO:0046872">
    <property type="term" value="F:metal ion binding"/>
    <property type="evidence" value="ECO:0007669"/>
    <property type="project" value="UniProtKB-KW"/>
</dbReference>
<dbReference type="PANTHER" id="PTHR47788:SF1">
    <property type="entry name" value="A-ADDING TRNA NUCLEOTIDYLTRANSFERASE"/>
    <property type="match status" value="1"/>
</dbReference>
<evidence type="ECO:0000256" key="9">
    <source>
        <dbReference type="ARBA" id="ARBA00022842"/>
    </source>
</evidence>
<evidence type="ECO:0000256" key="11">
    <source>
        <dbReference type="PROSITE-ProRule" id="PRU00703"/>
    </source>
</evidence>
<dbReference type="Proteomes" id="UP000198718">
    <property type="component" value="Unassembled WGS sequence"/>
</dbReference>
<evidence type="ECO:0000256" key="2">
    <source>
        <dbReference type="ARBA" id="ARBA00007265"/>
    </source>
</evidence>
<dbReference type="Pfam" id="PF00571">
    <property type="entry name" value="CBS"/>
    <property type="match status" value="2"/>
</dbReference>
<dbReference type="Gene3D" id="3.90.1640.10">
    <property type="entry name" value="inorganic pyrophosphatase (n-terminal core)"/>
    <property type="match status" value="1"/>
</dbReference>
<dbReference type="RefSeq" id="WP_090552742.1">
    <property type="nucleotide sequence ID" value="NZ_FNFP01000002.1"/>
</dbReference>
<accession>A0A1G9CE65</accession>
<dbReference type="Gene3D" id="3.10.310.30">
    <property type="match status" value="1"/>
</dbReference>
<dbReference type="PANTHER" id="PTHR47788">
    <property type="entry name" value="POLYA POLYMERASE"/>
    <property type="match status" value="1"/>
</dbReference>
<keyword evidence="10 12" id="KW-0694">RNA-binding</keyword>
<dbReference type="Pfam" id="PF12627">
    <property type="entry name" value="PolyA_pol_RNAbd"/>
    <property type="match status" value="1"/>
</dbReference>
<comment type="cofactor">
    <cofactor evidence="1">
        <name>Mg(2+)</name>
        <dbReference type="ChEBI" id="CHEBI:18420"/>
    </cofactor>
</comment>
<keyword evidence="5" id="KW-0819">tRNA processing</keyword>
<dbReference type="InterPro" id="IPR032828">
    <property type="entry name" value="PolyA_RNA-bd"/>
</dbReference>
<comment type="similarity">
    <text evidence="2 12">Belongs to the tRNA nucleotidyltransferase/poly(A) polymerase family.</text>
</comment>
<evidence type="ECO:0000256" key="12">
    <source>
        <dbReference type="RuleBase" id="RU003953"/>
    </source>
</evidence>
<evidence type="ECO:0000256" key="1">
    <source>
        <dbReference type="ARBA" id="ARBA00001946"/>
    </source>
</evidence>
<dbReference type="InterPro" id="IPR002646">
    <property type="entry name" value="PolA_pol_head_dom"/>
</dbReference>
<keyword evidence="11" id="KW-0129">CBS domain</keyword>
<dbReference type="Gene3D" id="3.10.580.10">
    <property type="entry name" value="CBS-domain"/>
    <property type="match status" value="2"/>
</dbReference>
<dbReference type="GO" id="GO:0000049">
    <property type="term" value="F:tRNA binding"/>
    <property type="evidence" value="ECO:0007669"/>
    <property type="project" value="UniProtKB-KW"/>
</dbReference>
<dbReference type="SUPFAM" id="SSF81301">
    <property type="entry name" value="Nucleotidyltransferase"/>
    <property type="match status" value="1"/>
</dbReference>
<dbReference type="EMBL" id="FNFP01000002">
    <property type="protein sequence ID" value="SDK49993.1"/>
    <property type="molecule type" value="Genomic_DNA"/>
</dbReference>
<proteinExistence type="inferred from homology"/>
<reference evidence="14 15" key="1">
    <citation type="submission" date="2016-10" db="EMBL/GenBank/DDBJ databases">
        <authorList>
            <person name="de Groot N.N."/>
        </authorList>
    </citation>
    <scope>NUCLEOTIDE SEQUENCE [LARGE SCALE GENOMIC DNA]</scope>
    <source>
        <strain evidence="14 15">DSM 18346</strain>
    </source>
</reference>
<sequence length="877" mass="100450">MKVIISHENLDFDGIASMVACSKIYPEAIMVFSGKVSNDVKKFYSLYKNILPIKQASTIAIDDIEELIIVDTNSLKRIGKFKAFKKDSSSIVIYDHHMESSHDTIKDAKKIIKPYGACTSILIEEIKRKNITITSFEATLFALGIYADTNCLTLPHTKPQDAEAVAYLLTKNADLAIVNEYMEGSFGKDYNQLFLSLLLNMETIEINHYKVIVSLYKSDLYIGELGYIASKMLGLQNCDAVFLIVEMENRCYIIGRSSKEEINIPHILQEFKGGGHAGAASATIKHGDLQNIKEVVLENLHRKIKPQITAKDIMNYPVKTVKENMTVEEVNKIMLRYGHTGMPVIKDNHIIGIISRTDIDKAMIHSLSHAPVKGFMTRDVKTIESNTSLAEINDLLVKNNIGRLPVVEGKKIIGIVTRTDLLRMLHGQSHPYWYKENFQETTEETVNCKEKIKQLPKDIYYLLKTAGEVGDYLDKKVFVVGGFVRDLLLGKENLDIDLVIEGDGLLFANELHSRLGGNLIEHKEFGTACIELENGNTLDVVTSRREYYEYPAALPVVERSSIWNDLFRRDFTINCMAIQVNKDSFGRLIDYFGGLEDMRHKKIRVLYNLSFIEDPTRILRALRFASRLGFRIEDETNNFIEEAIKDGMIGKVSVDRIREEILLLLDDRYLDKNILSLLNHYNIFQALHPQLIVTDIKINKVKDIQKSIEVFSTFYKEKVNKKLIVIMELLDDLPIDEIFQVINKFVPHKSSILNIQATLEEKEHTYKILDTEDLDRYTLYNTLHKHSMEGLIFYYNNCTNGYIRHYITYYMVNLRNIKASISGKDLVDLNIKPGPTYKIIFDAILKAKVLGEIYDRRDEINYAYRLYEEIKGGRDGV</sequence>
<dbReference type="InterPro" id="IPR052390">
    <property type="entry name" value="tRNA_nt/polyA_polymerase"/>
</dbReference>
<dbReference type="InterPro" id="IPR000644">
    <property type="entry name" value="CBS_dom"/>
</dbReference>
<evidence type="ECO:0000256" key="7">
    <source>
        <dbReference type="ARBA" id="ARBA00022723"/>
    </source>
</evidence>
<keyword evidence="15" id="KW-1185">Reference proteome</keyword>
<dbReference type="GO" id="GO:0016779">
    <property type="term" value="F:nucleotidyltransferase activity"/>
    <property type="evidence" value="ECO:0007669"/>
    <property type="project" value="UniProtKB-KW"/>
</dbReference>
<dbReference type="InterPro" id="IPR003156">
    <property type="entry name" value="DHHA1_dom"/>
</dbReference>
<dbReference type="CDD" id="cd04595">
    <property type="entry name" value="CBS_pair_DHH_polyA_Pol_assoc"/>
    <property type="match status" value="1"/>
</dbReference>
<dbReference type="SMART" id="SM00116">
    <property type="entry name" value="CBS"/>
    <property type="match status" value="2"/>
</dbReference>
<evidence type="ECO:0000313" key="15">
    <source>
        <dbReference type="Proteomes" id="UP000198718"/>
    </source>
</evidence>
<dbReference type="CDD" id="cd05398">
    <property type="entry name" value="NT_ClassII-CCAase"/>
    <property type="match status" value="1"/>
</dbReference>
<protein>
    <submittedName>
        <fullName evidence="14">tRNA nucleotidyltransferase (CCA-adding enzyme)</fullName>
    </submittedName>
</protein>
<evidence type="ECO:0000259" key="13">
    <source>
        <dbReference type="PROSITE" id="PS51371"/>
    </source>
</evidence>
<dbReference type="SUPFAM" id="SSF54631">
    <property type="entry name" value="CBS-domain pair"/>
    <property type="match status" value="1"/>
</dbReference>
<dbReference type="InterPro" id="IPR001667">
    <property type="entry name" value="DDH_dom"/>
</dbReference>